<keyword evidence="5" id="KW-0812">Transmembrane</keyword>
<evidence type="ECO:0000256" key="2">
    <source>
        <dbReference type="ARBA" id="ARBA00010423"/>
    </source>
</evidence>
<accession>A0A1J5QJI2</accession>
<dbReference type="Pfam" id="PF19029">
    <property type="entry name" value="DUF883_C"/>
    <property type="match status" value="1"/>
</dbReference>
<reference evidence="10" key="1">
    <citation type="submission" date="2016-10" db="EMBL/GenBank/DDBJ databases">
        <title>Sequence of Gallionella enrichment culture.</title>
        <authorList>
            <person name="Poehlein A."/>
            <person name="Muehling M."/>
            <person name="Daniel R."/>
        </authorList>
    </citation>
    <scope>NUCLEOTIDE SEQUENCE</scope>
</reference>
<sequence>MPTDASTATDKLVADLREVAADAEELLKLTAGQAGDRIAELRSSLGTKLVQARSDLGDLESELLARGREAARATDEYVHDNPWKAIGASAGLAFLLGLLVGRK</sequence>
<gene>
    <name evidence="10" type="ORF">GALL_381540</name>
</gene>
<dbReference type="AlphaFoldDB" id="A0A1J5QJI2"/>
<keyword evidence="7" id="KW-0472">Membrane</keyword>
<organism evidence="10">
    <name type="scientific">mine drainage metagenome</name>
    <dbReference type="NCBI Taxonomy" id="410659"/>
    <lineage>
        <taxon>unclassified sequences</taxon>
        <taxon>metagenomes</taxon>
        <taxon>ecological metagenomes</taxon>
    </lineage>
</organism>
<keyword evidence="6" id="KW-1133">Transmembrane helix</keyword>
<evidence type="ECO:0000256" key="5">
    <source>
        <dbReference type="ARBA" id="ARBA00022692"/>
    </source>
</evidence>
<dbReference type="EMBL" id="MLJW01001109">
    <property type="protein sequence ID" value="OIQ80103.1"/>
    <property type="molecule type" value="Genomic_DNA"/>
</dbReference>
<feature type="domain" description="DUF883" evidence="9">
    <location>
        <begin position="74"/>
        <end position="103"/>
    </location>
</feature>
<name>A0A1J5QJI2_9ZZZZ</name>
<evidence type="ECO:0000256" key="1">
    <source>
        <dbReference type="ARBA" id="ARBA00004377"/>
    </source>
</evidence>
<dbReference type="PANTHER" id="PTHR35893">
    <property type="entry name" value="INNER MEMBRANE PROTEIN-RELATED"/>
    <property type="match status" value="1"/>
</dbReference>
<keyword evidence="3" id="KW-1003">Cell membrane</keyword>
<dbReference type="GO" id="GO:0043022">
    <property type="term" value="F:ribosome binding"/>
    <property type="evidence" value="ECO:0007669"/>
    <property type="project" value="InterPro"/>
</dbReference>
<proteinExistence type="inferred from homology"/>
<evidence type="ECO:0000256" key="3">
    <source>
        <dbReference type="ARBA" id="ARBA00022475"/>
    </source>
</evidence>
<dbReference type="PANTHER" id="PTHR35893:SF3">
    <property type="entry name" value="INNER MEMBRANE PROTEIN"/>
    <property type="match status" value="1"/>
</dbReference>
<comment type="similarity">
    <text evidence="2">Belongs to the ElaB/YgaM/YqjD family.</text>
</comment>
<dbReference type="GO" id="GO:0005886">
    <property type="term" value="C:plasma membrane"/>
    <property type="evidence" value="ECO:0007669"/>
    <property type="project" value="UniProtKB-SubCell"/>
</dbReference>
<evidence type="ECO:0000259" key="9">
    <source>
        <dbReference type="Pfam" id="PF19029"/>
    </source>
</evidence>
<evidence type="ECO:0000313" key="10">
    <source>
        <dbReference type="EMBL" id="OIQ80103.1"/>
    </source>
</evidence>
<evidence type="ECO:0000256" key="6">
    <source>
        <dbReference type="ARBA" id="ARBA00022989"/>
    </source>
</evidence>
<dbReference type="InterPro" id="IPR010279">
    <property type="entry name" value="YqjD/ElaB"/>
</dbReference>
<keyword evidence="4" id="KW-0997">Cell inner membrane</keyword>
<comment type="caution">
    <text evidence="10">The sequence shown here is derived from an EMBL/GenBank/DDBJ whole genome shotgun (WGS) entry which is preliminary data.</text>
</comment>
<dbReference type="InterPro" id="IPR043604">
    <property type="entry name" value="DUF883_N"/>
</dbReference>
<evidence type="ECO:0000256" key="7">
    <source>
        <dbReference type="ARBA" id="ARBA00023136"/>
    </source>
</evidence>
<evidence type="ECO:0008006" key="11">
    <source>
        <dbReference type="Google" id="ProtNLM"/>
    </source>
</evidence>
<dbReference type="Pfam" id="PF05957">
    <property type="entry name" value="DUF883"/>
    <property type="match status" value="1"/>
</dbReference>
<dbReference type="InterPro" id="IPR043605">
    <property type="entry name" value="DUF883_C"/>
</dbReference>
<comment type="subcellular location">
    <subcellularLocation>
        <location evidence="1">Cell inner membrane</location>
        <topology evidence="1">Single-pass membrane protein</topology>
    </subcellularLocation>
</comment>
<feature type="domain" description="DUF883" evidence="8">
    <location>
        <begin position="10"/>
        <end position="60"/>
    </location>
</feature>
<evidence type="ECO:0000259" key="8">
    <source>
        <dbReference type="Pfam" id="PF05957"/>
    </source>
</evidence>
<protein>
    <recommendedName>
        <fullName evidence="11">DUF883 domain-containing protein</fullName>
    </recommendedName>
</protein>
<evidence type="ECO:0000256" key="4">
    <source>
        <dbReference type="ARBA" id="ARBA00022519"/>
    </source>
</evidence>